<organism evidence="1 2">
    <name type="scientific">Roseovarius ramblicola</name>
    <dbReference type="NCBI Taxonomy" id="2022336"/>
    <lineage>
        <taxon>Bacteria</taxon>
        <taxon>Pseudomonadati</taxon>
        <taxon>Pseudomonadota</taxon>
        <taxon>Alphaproteobacteria</taxon>
        <taxon>Rhodobacterales</taxon>
        <taxon>Roseobacteraceae</taxon>
        <taxon>Roseovarius</taxon>
    </lineage>
</organism>
<comment type="caution">
    <text evidence="1">The sequence shown here is derived from an EMBL/GenBank/DDBJ whole genome shotgun (WGS) entry which is preliminary data.</text>
</comment>
<dbReference type="Proteomes" id="UP001589670">
    <property type="component" value="Unassembled WGS sequence"/>
</dbReference>
<dbReference type="Pfam" id="PF06935">
    <property type="entry name" value="DUF1284"/>
    <property type="match status" value="1"/>
</dbReference>
<name>A0ABV5I1U6_9RHOB</name>
<protein>
    <submittedName>
        <fullName evidence="1">DUF1284 domain-containing protein</fullName>
    </submittedName>
</protein>
<evidence type="ECO:0000313" key="2">
    <source>
        <dbReference type="Proteomes" id="UP001589670"/>
    </source>
</evidence>
<accession>A0ABV5I1U6</accession>
<evidence type="ECO:0000313" key="1">
    <source>
        <dbReference type="EMBL" id="MFB9150562.1"/>
    </source>
</evidence>
<proteinExistence type="predicted"/>
<keyword evidence="2" id="KW-1185">Reference proteome</keyword>
<dbReference type="InterPro" id="IPR009702">
    <property type="entry name" value="DUF1284"/>
</dbReference>
<gene>
    <name evidence="1" type="ORF">ACFFU4_12465</name>
</gene>
<dbReference type="RefSeq" id="WP_377070098.1">
    <property type="nucleotide sequence ID" value="NZ_JBHMEC010000017.1"/>
</dbReference>
<sequence length="140" mass="15230">MTPPDLRFRPHHFLCVLGFAGKGYSDRFTANMARIVRGGLRAADGDETVIEVVTASDDICAPCPKRRGARCDSQEKVARLDARHAAALGLRAGDRLTWDEAQARIRRAVAPGDLSSLCTGCQWLDLGLCEAALARLHDQT</sequence>
<reference evidence="1 2" key="1">
    <citation type="submission" date="2024-09" db="EMBL/GenBank/DDBJ databases">
        <authorList>
            <person name="Sun Q."/>
            <person name="Mori K."/>
        </authorList>
    </citation>
    <scope>NUCLEOTIDE SEQUENCE [LARGE SCALE GENOMIC DNA]</scope>
    <source>
        <strain evidence="1 2">CECT 9424</strain>
    </source>
</reference>
<dbReference type="EMBL" id="JBHMEC010000017">
    <property type="protein sequence ID" value="MFB9150562.1"/>
    <property type="molecule type" value="Genomic_DNA"/>
</dbReference>